<reference evidence="1" key="1">
    <citation type="journal article" date="2023" name="Science">
        <title>Genome structures resolve the early diversification of teleost fishes.</title>
        <authorList>
            <person name="Parey E."/>
            <person name="Louis A."/>
            <person name="Montfort J."/>
            <person name="Bouchez O."/>
            <person name="Roques C."/>
            <person name="Iampietro C."/>
            <person name="Lluch J."/>
            <person name="Castinel A."/>
            <person name="Donnadieu C."/>
            <person name="Desvignes T."/>
            <person name="Floi Bucao C."/>
            <person name="Jouanno E."/>
            <person name="Wen M."/>
            <person name="Mejri S."/>
            <person name="Dirks R."/>
            <person name="Jansen H."/>
            <person name="Henkel C."/>
            <person name="Chen W.J."/>
            <person name="Zahm M."/>
            <person name="Cabau C."/>
            <person name="Klopp C."/>
            <person name="Thompson A.W."/>
            <person name="Robinson-Rechavi M."/>
            <person name="Braasch I."/>
            <person name="Lecointre G."/>
            <person name="Bobe J."/>
            <person name="Postlethwait J.H."/>
            <person name="Berthelot C."/>
            <person name="Roest Crollius H."/>
            <person name="Guiguen Y."/>
        </authorList>
    </citation>
    <scope>NUCLEOTIDE SEQUENCE</scope>
    <source>
        <strain evidence="1">WJC10195</strain>
    </source>
</reference>
<comment type="caution">
    <text evidence="1">The sequence shown here is derived from an EMBL/GenBank/DDBJ whole genome shotgun (WGS) entry which is preliminary data.</text>
</comment>
<keyword evidence="2" id="KW-1185">Reference proteome</keyword>
<accession>A0A9Q1FXP1</accession>
<name>A0A9Q1FXP1_SYNKA</name>
<proteinExistence type="predicted"/>
<dbReference type="AlphaFoldDB" id="A0A9Q1FXP1"/>
<sequence>MTRTRMARSPGPELLQVLRMMLEMQVTDEQLENIVDRTLQRRIWMGTVLSPSMSFGSPWRR</sequence>
<organism evidence="1 2">
    <name type="scientific">Synaphobranchus kaupii</name>
    <name type="common">Kaup's arrowtooth eel</name>
    <dbReference type="NCBI Taxonomy" id="118154"/>
    <lineage>
        <taxon>Eukaryota</taxon>
        <taxon>Metazoa</taxon>
        <taxon>Chordata</taxon>
        <taxon>Craniata</taxon>
        <taxon>Vertebrata</taxon>
        <taxon>Euteleostomi</taxon>
        <taxon>Actinopterygii</taxon>
        <taxon>Neopterygii</taxon>
        <taxon>Teleostei</taxon>
        <taxon>Anguilliformes</taxon>
        <taxon>Synaphobranchidae</taxon>
        <taxon>Synaphobranchus</taxon>
    </lineage>
</organism>
<dbReference type="EMBL" id="JAINUF010000003">
    <property type="protein sequence ID" value="KAJ8369145.1"/>
    <property type="molecule type" value="Genomic_DNA"/>
</dbReference>
<dbReference type="Proteomes" id="UP001152622">
    <property type="component" value="Chromosome 3"/>
</dbReference>
<evidence type="ECO:0000313" key="2">
    <source>
        <dbReference type="Proteomes" id="UP001152622"/>
    </source>
</evidence>
<protein>
    <submittedName>
        <fullName evidence="1">Uncharacterized protein</fullName>
    </submittedName>
</protein>
<gene>
    <name evidence="1" type="ORF">SKAU_G00091730</name>
</gene>
<evidence type="ECO:0000313" key="1">
    <source>
        <dbReference type="EMBL" id="KAJ8369145.1"/>
    </source>
</evidence>